<evidence type="ECO:0000259" key="3">
    <source>
        <dbReference type="PROSITE" id="PS50207"/>
    </source>
</evidence>
<proteinExistence type="inferred from homology"/>
<keyword evidence="6" id="KW-1185">Reference proteome</keyword>
<dbReference type="Proteomes" id="UP001353858">
    <property type="component" value="Unassembled WGS sequence"/>
</dbReference>
<accession>A0AAN7P230</accession>
<dbReference type="SUPFAM" id="SSF52129">
    <property type="entry name" value="Caspase-like"/>
    <property type="match status" value="1"/>
</dbReference>
<dbReference type="GO" id="GO:0006508">
    <property type="term" value="P:proteolysis"/>
    <property type="evidence" value="ECO:0007669"/>
    <property type="project" value="InterPro"/>
</dbReference>
<dbReference type="InterPro" id="IPR002398">
    <property type="entry name" value="Pept_C14"/>
</dbReference>
<dbReference type="PROSITE" id="PS50207">
    <property type="entry name" value="CASPASE_P10"/>
    <property type="match status" value="1"/>
</dbReference>
<organism evidence="5 6">
    <name type="scientific">Aquatica leii</name>
    <dbReference type="NCBI Taxonomy" id="1421715"/>
    <lineage>
        <taxon>Eukaryota</taxon>
        <taxon>Metazoa</taxon>
        <taxon>Ecdysozoa</taxon>
        <taxon>Arthropoda</taxon>
        <taxon>Hexapoda</taxon>
        <taxon>Insecta</taxon>
        <taxon>Pterygota</taxon>
        <taxon>Neoptera</taxon>
        <taxon>Endopterygota</taxon>
        <taxon>Coleoptera</taxon>
        <taxon>Polyphaga</taxon>
        <taxon>Elateriformia</taxon>
        <taxon>Elateroidea</taxon>
        <taxon>Lampyridae</taxon>
        <taxon>Luciolinae</taxon>
        <taxon>Aquatica</taxon>
    </lineage>
</organism>
<dbReference type="GO" id="GO:0043525">
    <property type="term" value="P:positive regulation of neuron apoptotic process"/>
    <property type="evidence" value="ECO:0007669"/>
    <property type="project" value="TreeGrafter"/>
</dbReference>
<dbReference type="InterPro" id="IPR011600">
    <property type="entry name" value="Pept_C14_caspase"/>
</dbReference>
<comment type="caution">
    <text evidence="5">The sequence shown here is derived from an EMBL/GenBank/DDBJ whole genome shotgun (WGS) entry which is preliminary data.</text>
</comment>
<feature type="domain" description="Caspase family p10" evidence="3">
    <location>
        <begin position="165"/>
        <end position="257"/>
    </location>
</feature>
<protein>
    <submittedName>
        <fullName evidence="5">Uncharacterized protein</fullName>
    </submittedName>
</protein>
<evidence type="ECO:0000256" key="2">
    <source>
        <dbReference type="RuleBase" id="RU003971"/>
    </source>
</evidence>
<sequence length="260" mass="29793">MEGSSENSQSNVFNMHHSLEDYYVMTKNKLGKVYIFNQMTFKISILQPKVGHIKDCNDIEEAFQSLKFDVIKYNDLTYKGILKKLSNIAKMDYSEYGCLIVFVLTHGNDDGKIFAQDIAYYPDVYWNTFNESSTLTHKPKLIFIHSPVDEETDCVRVEPARSIPTTYSIPEVPDILLMYSCFDTFISWRSFVTGSSFVQSICKEFKQRAENTDLLTLLTFINREMSDFTGPISQAALGKRKMGLIVSTLNKVLHFGSKNK</sequence>
<dbReference type="InterPro" id="IPR002138">
    <property type="entry name" value="Pept_C14_p10"/>
</dbReference>
<dbReference type="EMBL" id="JARPUR010000007">
    <property type="protein sequence ID" value="KAK4872526.1"/>
    <property type="molecule type" value="Genomic_DNA"/>
</dbReference>
<gene>
    <name evidence="5" type="ORF">RN001_014555</name>
</gene>
<dbReference type="InterPro" id="IPR001309">
    <property type="entry name" value="Pept_C14_p20"/>
</dbReference>
<reference evidence="6" key="1">
    <citation type="submission" date="2023-01" db="EMBL/GenBank/DDBJ databases">
        <title>Key to firefly adult light organ development and bioluminescence: homeobox transcription factors regulate luciferase expression and transportation to peroxisome.</title>
        <authorList>
            <person name="Fu X."/>
        </authorList>
    </citation>
    <scope>NUCLEOTIDE SEQUENCE [LARGE SCALE GENOMIC DNA]</scope>
</reference>
<dbReference type="GO" id="GO:0006915">
    <property type="term" value="P:apoptotic process"/>
    <property type="evidence" value="ECO:0007669"/>
    <property type="project" value="TreeGrafter"/>
</dbReference>
<evidence type="ECO:0000313" key="5">
    <source>
        <dbReference type="EMBL" id="KAK4872526.1"/>
    </source>
</evidence>
<dbReference type="SMART" id="SM00115">
    <property type="entry name" value="CASc"/>
    <property type="match status" value="1"/>
</dbReference>
<dbReference type="PROSITE" id="PS50208">
    <property type="entry name" value="CASPASE_P20"/>
    <property type="match status" value="1"/>
</dbReference>
<dbReference type="PRINTS" id="PR00376">
    <property type="entry name" value="IL1BCENZYME"/>
</dbReference>
<feature type="domain" description="Caspase family p20" evidence="4">
    <location>
        <begin position="29"/>
        <end position="146"/>
    </location>
</feature>
<name>A0AAN7P230_9COLE</name>
<dbReference type="GO" id="GO:0004197">
    <property type="term" value="F:cysteine-type endopeptidase activity"/>
    <property type="evidence" value="ECO:0007669"/>
    <property type="project" value="InterPro"/>
</dbReference>
<dbReference type="Gene3D" id="3.40.50.1460">
    <property type="match status" value="1"/>
</dbReference>
<dbReference type="InterPro" id="IPR015917">
    <property type="entry name" value="Pept_C14A"/>
</dbReference>
<dbReference type="GO" id="GO:0005737">
    <property type="term" value="C:cytoplasm"/>
    <property type="evidence" value="ECO:0007669"/>
    <property type="project" value="TreeGrafter"/>
</dbReference>
<comment type="similarity">
    <text evidence="1 2">Belongs to the peptidase C14A family.</text>
</comment>
<dbReference type="InterPro" id="IPR029030">
    <property type="entry name" value="Caspase-like_dom_sf"/>
</dbReference>
<dbReference type="AlphaFoldDB" id="A0AAN7P230"/>
<evidence type="ECO:0000313" key="6">
    <source>
        <dbReference type="Proteomes" id="UP001353858"/>
    </source>
</evidence>
<dbReference type="PANTHER" id="PTHR10454:SF232">
    <property type="entry name" value="AT03047P-RELATED"/>
    <property type="match status" value="1"/>
</dbReference>
<evidence type="ECO:0000259" key="4">
    <source>
        <dbReference type="PROSITE" id="PS50208"/>
    </source>
</evidence>
<evidence type="ECO:0000256" key="1">
    <source>
        <dbReference type="ARBA" id="ARBA00010134"/>
    </source>
</evidence>
<dbReference type="PANTHER" id="PTHR10454">
    <property type="entry name" value="CASPASE"/>
    <property type="match status" value="1"/>
</dbReference>
<dbReference type="Pfam" id="PF00656">
    <property type="entry name" value="Peptidase_C14"/>
    <property type="match status" value="1"/>
</dbReference>